<dbReference type="SUPFAM" id="SSF51735">
    <property type="entry name" value="NAD(P)-binding Rossmann-fold domains"/>
    <property type="match status" value="1"/>
</dbReference>
<sequence>MTTPKVIVTGASGVLGSAVYAAFERSGAFEVTGISHSRQVAKMKQLDLLDDTELENLVTDLALGAADWIIHCAAERRPDVAEKNPEGTQKLNVEVPTRLSSLSSKYGFKLVYISTDYVFDGTSPPYSTDAPTNPLQLYGRTKRDGEVGVLGVEGSKGVVLRVPVLYGPTPSNSDSAINILLDVVQDQSGKKYTMDHFATRYPTNVLDIAEFLVRLSGLKRPLPSIIHYSAGEPFTKYEICLIFAQILQLPHDHIVPQSDPPTDGTPRPANTQLDVRATEALFEGSGFEGLGWNEFEEWWTGYLRRA</sequence>
<dbReference type="STRING" id="933852.A0A0C3B738"/>
<dbReference type="InterPro" id="IPR029903">
    <property type="entry name" value="RmlD-like-bd"/>
</dbReference>
<dbReference type="AlphaFoldDB" id="A0A0C3B738"/>
<dbReference type="HOGENOM" id="CLU_045518_0_0_1"/>
<feature type="domain" description="RmlD-like substrate binding" evidence="1">
    <location>
        <begin position="5"/>
        <end position="283"/>
    </location>
</feature>
<dbReference type="Gene3D" id="3.40.50.720">
    <property type="entry name" value="NAD(P)-binding Rossmann-like Domain"/>
    <property type="match status" value="1"/>
</dbReference>
<gene>
    <name evidence="2" type="ORF">M408DRAFT_329641</name>
</gene>
<dbReference type="OrthoDB" id="6235964at2759"/>
<organism evidence="2 3">
    <name type="scientific">Serendipita vermifera MAFF 305830</name>
    <dbReference type="NCBI Taxonomy" id="933852"/>
    <lineage>
        <taxon>Eukaryota</taxon>
        <taxon>Fungi</taxon>
        <taxon>Dikarya</taxon>
        <taxon>Basidiomycota</taxon>
        <taxon>Agaricomycotina</taxon>
        <taxon>Agaricomycetes</taxon>
        <taxon>Sebacinales</taxon>
        <taxon>Serendipitaceae</taxon>
        <taxon>Serendipita</taxon>
    </lineage>
</organism>
<dbReference type="GO" id="GO:0006556">
    <property type="term" value="P:S-adenosylmethionine biosynthetic process"/>
    <property type="evidence" value="ECO:0007669"/>
    <property type="project" value="UniProtKB-UniPathway"/>
</dbReference>
<name>A0A0C3B738_SERVB</name>
<evidence type="ECO:0000259" key="1">
    <source>
        <dbReference type="Pfam" id="PF04321"/>
    </source>
</evidence>
<evidence type="ECO:0000313" key="2">
    <source>
        <dbReference type="EMBL" id="KIM27969.1"/>
    </source>
</evidence>
<dbReference type="Proteomes" id="UP000054097">
    <property type="component" value="Unassembled WGS sequence"/>
</dbReference>
<dbReference type="PANTHER" id="PTHR10491">
    <property type="entry name" value="DTDP-4-DEHYDRORHAMNOSE REDUCTASE"/>
    <property type="match status" value="1"/>
</dbReference>
<dbReference type="EMBL" id="KN824295">
    <property type="protein sequence ID" value="KIM27969.1"/>
    <property type="molecule type" value="Genomic_DNA"/>
</dbReference>
<reference evidence="2 3" key="1">
    <citation type="submission" date="2014-04" db="EMBL/GenBank/DDBJ databases">
        <authorList>
            <consortium name="DOE Joint Genome Institute"/>
            <person name="Kuo A."/>
            <person name="Zuccaro A."/>
            <person name="Kohler A."/>
            <person name="Nagy L.G."/>
            <person name="Floudas D."/>
            <person name="Copeland A."/>
            <person name="Barry K.W."/>
            <person name="Cichocki N."/>
            <person name="Veneault-Fourrey C."/>
            <person name="LaButti K."/>
            <person name="Lindquist E.A."/>
            <person name="Lipzen A."/>
            <person name="Lundell T."/>
            <person name="Morin E."/>
            <person name="Murat C."/>
            <person name="Sun H."/>
            <person name="Tunlid A."/>
            <person name="Henrissat B."/>
            <person name="Grigoriev I.V."/>
            <person name="Hibbett D.S."/>
            <person name="Martin F."/>
            <person name="Nordberg H.P."/>
            <person name="Cantor M.N."/>
            <person name="Hua S.X."/>
        </authorList>
    </citation>
    <scope>NUCLEOTIDE SEQUENCE [LARGE SCALE GENOMIC DNA]</scope>
    <source>
        <strain evidence="2 3">MAFF 305830</strain>
    </source>
</reference>
<proteinExistence type="predicted"/>
<dbReference type="InterPro" id="IPR036291">
    <property type="entry name" value="NAD(P)-bd_dom_sf"/>
</dbReference>
<dbReference type="InterPro" id="IPR005913">
    <property type="entry name" value="dTDP_dehydrorham_reduct"/>
</dbReference>
<evidence type="ECO:0000313" key="3">
    <source>
        <dbReference type="Proteomes" id="UP000054097"/>
    </source>
</evidence>
<reference evidence="3" key="2">
    <citation type="submission" date="2015-01" db="EMBL/GenBank/DDBJ databases">
        <title>Evolutionary Origins and Diversification of the Mycorrhizal Mutualists.</title>
        <authorList>
            <consortium name="DOE Joint Genome Institute"/>
            <consortium name="Mycorrhizal Genomics Consortium"/>
            <person name="Kohler A."/>
            <person name="Kuo A."/>
            <person name="Nagy L.G."/>
            <person name="Floudas D."/>
            <person name="Copeland A."/>
            <person name="Barry K.W."/>
            <person name="Cichocki N."/>
            <person name="Veneault-Fourrey C."/>
            <person name="LaButti K."/>
            <person name="Lindquist E.A."/>
            <person name="Lipzen A."/>
            <person name="Lundell T."/>
            <person name="Morin E."/>
            <person name="Murat C."/>
            <person name="Riley R."/>
            <person name="Ohm R."/>
            <person name="Sun H."/>
            <person name="Tunlid A."/>
            <person name="Henrissat B."/>
            <person name="Grigoriev I.V."/>
            <person name="Hibbett D.S."/>
            <person name="Martin F."/>
        </authorList>
    </citation>
    <scope>NUCLEOTIDE SEQUENCE [LARGE SCALE GENOMIC DNA]</scope>
    <source>
        <strain evidence="3">MAFF 305830</strain>
    </source>
</reference>
<dbReference type="Pfam" id="PF04321">
    <property type="entry name" value="RmlD_sub_bind"/>
    <property type="match status" value="1"/>
</dbReference>
<accession>A0A0C3B738</accession>
<dbReference type="GO" id="GO:0048270">
    <property type="term" value="F:methionine adenosyltransferase regulator activity"/>
    <property type="evidence" value="ECO:0007669"/>
    <property type="project" value="TreeGrafter"/>
</dbReference>
<dbReference type="GO" id="GO:0048269">
    <property type="term" value="C:methionine adenosyltransferase complex"/>
    <property type="evidence" value="ECO:0007669"/>
    <property type="project" value="TreeGrafter"/>
</dbReference>
<keyword evidence="3" id="KW-1185">Reference proteome</keyword>
<dbReference type="PANTHER" id="PTHR10491:SF4">
    <property type="entry name" value="METHIONINE ADENOSYLTRANSFERASE 2 SUBUNIT BETA"/>
    <property type="match status" value="1"/>
</dbReference>
<protein>
    <recommendedName>
        <fullName evidence="1">RmlD-like substrate binding domain-containing protein</fullName>
    </recommendedName>
</protein>
<dbReference type="CDD" id="cd05254">
    <property type="entry name" value="dTDP_HR_like_SDR_e"/>
    <property type="match status" value="1"/>
</dbReference>
<dbReference type="UniPathway" id="UPA00315">
    <property type="reaction ID" value="UER00080"/>
</dbReference>